<evidence type="ECO:0000313" key="2">
    <source>
        <dbReference type="EMBL" id="PCG62979.1"/>
    </source>
</evidence>
<sequence>MQELLNAQNRFVDSCQQAQKDDPRQVTDVLNKLIDSLITITSSTFHELKKIQDDVNKYDNRVVKILNATRVPQTDLTCRRLESAFRNTSHTILKENELRQLTEKFVSLTDRADATLQRLEAHLKDDPEGPVPPSDVTAAADRLLEKLAAINEESDEEFDWEEDEAGYFDDGGGGDIMGADKDILSGTNDRGTKTTTVRTPHRRHLHKHPYDRGPSIDSPKPSY</sequence>
<evidence type="ECO:0000256" key="1">
    <source>
        <dbReference type="SAM" id="MobiDB-lite"/>
    </source>
</evidence>
<dbReference type="EMBL" id="NWSH01007416">
    <property type="protein sequence ID" value="PCG62979.1"/>
    <property type="molecule type" value="Genomic_DNA"/>
</dbReference>
<proteinExistence type="predicted"/>
<organism evidence="2">
    <name type="scientific">Heliothis virescens</name>
    <name type="common">Tobacco budworm moth</name>
    <dbReference type="NCBI Taxonomy" id="7102"/>
    <lineage>
        <taxon>Eukaryota</taxon>
        <taxon>Metazoa</taxon>
        <taxon>Ecdysozoa</taxon>
        <taxon>Arthropoda</taxon>
        <taxon>Hexapoda</taxon>
        <taxon>Insecta</taxon>
        <taxon>Pterygota</taxon>
        <taxon>Neoptera</taxon>
        <taxon>Endopterygota</taxon>
        <taxon>Lepidoptera</taxon>
        <taxon>Glossata</taxon>
        <taxon>Ditrysia</taxon>
        <taxon>Noctuoidea</taxon>
        <taxon>Noctuidae</taxon>
        <taxon>Heliothinae</taxon>
        <taxon>Heliothis</taxon>
    </lineage>
</organism>
<reference evidence="2" key="1">
    <citation type="submission" date="2017-09" db="EMBL/GenBank/DDBJ databases">
        <title>Contemporary evolution of a Lepidopteran species, Heliothis virescens, in response to modern agricultural practices.</title>
        <authorList>
            <person name="Fritz M.L."/>
            <person name="Deyonke A.M."/>
            <person name="Papanicolaou A."/>
            <person name="Micinski S."/>
            <person name="Westbrook J."/>
            <person name="Gould F."/>
        </authorList>
    </citation>
    <scope>NUCLEOTIDE SEQUENCE [LARGE SCALE GENOMIC DNA]</scope>
    <source>
        <strain evidence="2">HvINT-</strain>
        <tissue evidence="2">Whole body</tissue>
    </source>
</reference>
<dbReference type="AlphaFoldDB" id="A0A2A4ITH8"/>
<protein>
    <submittedName>
        <fullName evidence="2">Uncharacterized protein</fullName>
    </submittedName>
</protein>
<name>A0A2A4ITH8_HELVI</name>
<accession>A0A2A4ITH8</accession>
<gene>
    <name evidence="2" type="ORF">B5V51_13266</name>
</gene>
<comment type="caution">
    <text evidence="2">The sequence shown here is derived from an EMBL/GenBank/DDBJ whole genome shotgun (WGS) entry which is preliminary data.</text>
</comment>
<feature type="compositionally biased region" description="Basic residues" evidence="1">
    <location>
        <begin position="199"/>
        <end position="209"/>
    </location>
</feature>
<feature type="region of interest" description="Disordered" evidence="1">
    <location>
        <begin position="165"/>
        <end position="223"/>
    </location>
</feature>
<feature type="compositionally biased region" description="Polar residues" evidence="1">
    <location>
        <begin position="185"/>
        <end position="198"/>
    </location>
</feature>